<evidence type="ECO:0000313" key="5">
    <source>
        <dbReference type="Proteomes" id="UP000278036"/>
    </source>
</evidence>
<evidence type="ECO:0000313" key="2">
    <source>
        <dbReference type="EMBL" id="RKK01044.1"/>
    </source>
</evidence>
<comment type="caution">
    <text evidence="2">The sequence shown here is derived from an EMBL/GenBank/DDBJ whole genome shotgun (WGS) entry which is preliminary data.</text>
</comment>
<dbReference type="Proteomes" id="UP000278036">
    <property type="component" value="Unassembled WGS sequence"/>
</dbReference>
<feature type="transmembrane region" description="Helical" evidence="1">
    <location>
        <begin position="44"/>
        <end position="62"/>
    </location>
</feature>
<dbReference type="EMBL" id="RFLX01000002">
    <property type="protein sequence ID" value="RMI26442.1"/>
    <property type="molecule type" value="Genomic_DNA"/>
</dbReference>
<evidence type="ECO:0000313" key="4">
    <source>
        <dbReference type="Proteomes" id="UP000274097"/>
    </source>
</evidence>
<name>A0A3A9JCA3_9PROT</name>
<keyword evidence="4" id="KW-1185">Reference proteome</keyword>
<dbReference type="EMBL" id="RAQU01000365">
    <property type="protein sequence ID" value="RKK01044.1"/>
    <property type="molecule type" value="Genomic_DNA"/>
</dbReference>
<keyword evidence="1" id="KW-0472">Membrane</keyword>
<accession>A0A3A9JCA3</accession>
<dbReference type="RefSeq" id="WP_120641166.1">
    <property type="nucleotide sequence ID" value="NZ_RAQU01000365.1"/>
</dbReference>
<reference evidence="2 5" key="1">
    <citation type="submission" date="2018-09" db="EMBL/GenBank/DDBJ databases">
        <title>Roseomonas sp. nov., isolated from feces of Tibetan antelopes in the Qinghai-Tibet plateau, China.</title>
        <authorList>
            <person name="Tian Z."/>
        </authorList>
    </citation>
    <scope>NUCLEOTIDE SEQUENCE [LARGE SCALE GENOMIC DNA]</scope>
    <source>
        <strain evidence="3 4">Z23</strain>
        <strain evidence="2 5">Z24</strain>
    </source>
</reference>
<organism evidence="2 5">
    <name type="scientific">Teichococcus wenyumeiae</name>
    <dbReference type="NCBI Taxonomy" id="2478470"/>
    <lineage>
        <taxon>Bacteria</taxon>
        <taxon>Pseudomonadati</taxon>
        <taxon>Pseudomonadota</taxon>
        <taxon>Alphaproteobacteria</taxon>
        <taxon>Acetobacterales</taxon>
        <taxon>Roseomonadaceae</taxon>
        <taxon>Roseomonas</taxon>
    </lineage>
</organism>
<protein>
    <submittedName>
        <fullName evidence="2">Uncharacterized protein</fullName>
    </submittedName>
</protein>
<evidence type="ECO:0000256" key="1">
    <source>
        <dbReference type="SAM" id="Phobius"/>
    </source>
</evidence>
<proteinExistence type="predicted"/>
<dbReference type="InParanoid" id="A0A3A9JCA3"/>
<evidence type="ECO:0000313" key="3">
    <source>
        <dbReference type="EMBL" id="RMI26442.1"/>
    </source>
</evidence>
<dbReference type="Proteomes" id="UP000274097">
    <property type="component" value="Unassembled WGS sequence"/>
</dbReference>
<dbReference type="AlphaFoldDB" id="A0A3A9JCA3"/>
<sequence length="65" mass="7092">MRLPASASFPPPPPANDRTGLVHWPADLLAHAPARRRYAPSASLLDHLPLLALLALVLWATGFRF</sequence>
<keyword evidence="1" id="KW-0812">Transmembrane</keyword>
<keyword evidence="1" id="KW-1133">Transmembrane helix</keyword>
<gene>
    <name evidence="2" type="ORF">D6Z83_27105</name>
    <name evidence="3" type="ORF">EBE87_03965</name>
</gene>